<feature type="compositionally biased region" description="Polar residues" evidence="1">
    <location>
        <begin position="276"/>
        <end position="285"/>
    </location>
</feature>
<dbReference type="AlphaFoldDB" id="A0A976M8P8"/>
<feature type="compositionally biased region" description="Gly residues" evidence="1">
    <location>
        <begin position="263"/>
        <end position="273"/>
    </location>
</feature>
<sequence length="746" mass="82003">MKINTISTYVLVCLLIFSKWNLIVLVRAAGEDGSVASSDEADGVVGSQTCGAPETSTDADASAGLTSELVVAGSNVEADPTNVTLDSKVPDKLPGLRPFKDDANGNSVEINEDDFYQDLYFGNITYVFKKDVKCTLVKYGGKDVWKKGEHGVDEPKSVTYDTKLREVTVRDANNSVHFKKDTGTGQWKHLKALPRKKVNRVFQTGYSSGSAETSPDANITSNDTSGESSGTSLRSGCDTHTGGESGDGSHVASPPAGEAYGQSGDGSAYGGGASPPANQGSGTRKSGSGAANGGGTASVESSGSSTSKTGVDLDITSESFTDQFEYKKDGQYVTYTAKGNNAFKLVKDGNTEVWETTDSTEYSPRVEVDLMNYDAKAVTVFVGDNKTKVFKKDFQTSKWEEIDLTILNLKFVNIYYEHETYFFTNTIDDKNVRTFEAKNGFCFNGSNEYIDDKKIEIWKTTNDSEYSTKIEVEGDKVTIHIGEGTTASTKVFKKGTYGKWAEDNSEPESSSSKTEDESTSCGWSCMWNKITGWLSSCGWCNSCGSSTSKTGVDLNLSSETKSGKKFEYNKVGQYVSYTPKDNYAFKLVKDDDTEVWEASDASNYSLRIEVDLINNDAKAVTVYLDENKTKVFKKDHESDPWNEINTTIVNPKSINIDYQYESYFYKNTLDNNLRTFIPKTGFAFNIVYRFIDENRVIIWKTNDEKEYSNKVVTEGNNKITIYIGDDGTAKVFNKGSDGTWAEDTYD</sequence>
<dbReference type="Pfam" id="PF04385">
    <property type="entry name" value="FAINT"/>
    <property type="match status" value="3"/>
</dbReference>
<feature type="region of interest" description="Disordered" evidence="1">
    <location>
        <begin position="500"/>
        <end position="520"/>
    </location>
</feature>
<evidence type="ECO:0008006" key="5">
    <source>
        <dbReference type="Google" id="ProtNLM"/>
    </source>
</evidence>
<proteinExistence type="predicted"/>
<name>A0A976M8P8_THEOR</name>
<gene>
    <name evidence="3" type="ORF">MACJ_002503</name>
</gene>
<reference evidence="3" key="1">
    <citation type="submission" date="2022-07" db="EMBL/GenBank/DDBJ databases">
        <title>Evaluation of T. orientalis genome assembly methods using nanopore sequencing and analysis of variation between genomes.</title>
        <authorList>
            <person name="Yam J."/>
            <person name="Micallef M.L."/>
            <person name="Liu M."/>
            <person name="Djordjevic S.P."/>
            <person name="Bogema D.R."/>
            <person name="Jenkins C."/>
        </authorList>
    </citation>
    <scope>NUCLEOTIDE SEQUENCE</scope>
    <source>
        <strain evidence="3">Fish Creek</strain>
    </source>
</reference>
<feature type="region of interest" description="Disordered" evidence="1">
    <location>
        <begin position="206"/>
        <end position="311"/>
    </location>
</feature>
<organism evidence="3 4">
    <name type="scientific">Theileria orientalis</name>
    <dbReference type="NCBI Taxonomy" id="68886"/>
    <lineage>
        <taxon>Eukaryota</taxon>
        <taxon>Sar</taxon>
        <taxon>Alveolata</taxon>
        <taxon>Apicomplexa</taxon>
        <taxon>Aconoidasida</taxon>
        <taxon>Piroplasmida</taxon>
        <taxon>Theileriidae</taxon>
        <taxon>Theileria</taxon>
    </lineage>
</organism>
<feature type="signal peptide" evidence="2">
    <location>
        <begin position="1"/>
        <end position="28"/>
    </location>
</feature>
<feature type="chain" id="PRO_5036756035" description="SfiI-subtelomeric related protein family member" evidence="2">
    <location>
        <begin position="29"/>
        <end position="746"/>
    </location>
</feature>
<evidence type="ECO:0000313" key="4">
    <source>
        <dbReference type="Proteomes" id="UP000244803"/>
    </source>
</evidence>
<accession>A0A976M8P8</accession>
<evidence type="ECO:0000256" key="1">
    <source>
        <dbReference type="SAM" id="MobiDB-lite"/>
    </source>
</evidence>
<dbReference type="EMBL" id="CP056066">
    <property type="protein sequence ID" value="UKJ89255.2"/>
    <property type="molecule type" value="Genomic_DNA"/>
</dbReference>
<keyword evidence="2" id="KW-0732">Signal</keyword>
<evidence type="ECO:0000256" key="2">
    <source>
        <dbReference type="SAM" id="SignalP"/>
    </source>
</evidence>
<dbReference type="OrthoDB" id="10547972at2759"/>
<protein>
    <recommendedName>
        <fullName evidence="5">SfiI-subtelomeric related protein family member</fullName>
    </recommendedName>
</protein>
<dbReference type="InterPro" id="IPR007480">
    <property type="entry name" value="DUF529"/>
</dbReference>
<feature type="compositionally biased region" description="Polar residues" evidence="1">
    <location>
        <begin position="206"/>
        <end position="234"/>
    </location>
</feature>
<evidence type="ECO:0000313" key="3">
    <source>
        <dbReference type="EMBL" id="UKJ89255.2"/>
    </source>
</evidence>
<feature type="compositionally biased region" description="Low complexity" evidence="1">
    <location>
        <begin position="297"/>
        <end position="310"/>
    </location>
</feature>
<dbReference type="Proteomes" id="UP000244803">
    <property type="component" value="Chromosome 3"/>
</dbReference>